<gene>
    <name evidence="3" type="primary">B12F1.085</name>
</gene>
<keyword evidence="2" id="KW-0812">Transmembrane</keyword>
<feature type="region of interest" description="Disordered" evidence="1">
    <location>
        <begin position="150"/>
        <end position="183"/>
    </location>
</feature>
<reference evidence="3" key="2">
    <citation type="submission" date="2001-11" db="EMBL/GenBank/DDBJ databases">
        <authorList>
            <person name="German Neurospora genome project"/>
        </authorList>
    </citation>
    <scope>NUCLEOTIDE SEQUENCE</scope>
</reference>
<keyword evidence="2" id="KW-0472">Membrane</keyword>
<name>Q96U87_NEUCS</name>
<feature type="compositionally biased region" description="Low complexity" evidence="1">
    <location>
        <begin position="171"/>
        <end position="183"/>
    </location>
</feature>
<evidence type="ECO:0000256" key="1">
    <source>
        <dbReference type="SAM" id="MobiDB-lite"/>
    </source>
</evidence>
<keyword evidence="2" id="KW-1133">Transmembrane helix</keyword>
<dbReference type="EMBL" id="AL390091">
    <property type="protein sequence ID" value="CAD11328.1"/>
    <property type="molecule type" value="Genomic_DNA"/>
</dbReference>
<protein>
    <submittedName>
        <fullName evidence="3">Uncharacterized protein B12F1.085</fullName>
    </submittedName>
</protein>
<proteinExistence type="predicted"/>
<accession>Q96U87</accession>
<dbReference type="AlphaFoldDB" id="Q96U87"/>
<organism evidence="3">
    <name type="scientific">Neurospora crassa</name>
    <dbReference type="NCBI Taxonomy" id="5141"/>
    <lineage>
        <taxon>Eukaryota</taxon>
        <taxon>Fungi</taxon>
        <taxon>Dikarya</taxon>
        <taxon>Ascomycota</taxon>
        <taxon>Pezizomycotina</taxon>
        <taxon>Sordariomycetes</taxon>
        <taxon>Sordariomycetidae</taxon>
        <taxon>Sordariales</taxon>
        <taxon>Sordariaceae</taxon>
        <taxon>Neurospora</taxon>
    </lineage>
</organism>
<evidence type="ECO:0000313" key="3">
    <source>
        <dbReference type="EMBL" id="CAD11328.1"/>
    </source>
</evidence>
<sequence length="183" mass="20625">MTDRSTRYAGSELKHKPACAFFPHRRCRCIIRDCVNFTQSIVEPILEPWFTQMFTRRKVARGSGFTSLFDPTSHLIKNDEVTLLDPYSIRHQHRKPLQPKQQTPTSQFLKSNISARRRNHFHTFQQAKWKLALALTLLFVAVTLAAPAAKANPEASKRSKPVTLAEPLVPASTASASALSATR</sequence>
<reference evidence="3" key="1">
    <citation type="submission" date="2000-07" db="EMBL/GenBank/DDBJ databases">
        <authorList>
            <person name="Schulte U."/>
            <person name="Aign V."/>
            <person name="Hoheisel J."/>
            <person name="Brandt P."/>
            <person name="Fartmann B."/>
            <person name="Holland R."/>
            <person name="Nyakatura G."/>
            <person name="Mewes H.W."/>
            <person name="Mannhaupt G."/>
        </authorList>
    </citation>
    <scope>NUCLEOTIDE SEQUENCE</scope>
</reference>
<feature type="transmembrane region" description="Helical" evidence="2">
    <location>
        <begin position="131"/>
        <end position="149"/>
    </location>
</feature>
<evidence type="ECO:0000256" key="2">
    <source>
        <dbReference type="SAM" id="Phobius"/>
    </source>
</evidence>